<evidence type="ECO:0000313" key="13">
    <source>
        <dbReference type="EMBL" id="PHT79290.1"/>
    </source>
</evidence>
<dbReference type="CDD" id="cd15613">
    <property type="entry name" value="PHD_AL_plant"/>
    <property type="match status" value="1"/>
</dbReference>
<dbReference type="InterPro" id="IPR009604">
    <property type="entry name" value="LsmAD_domain"/>
</dbReference>
<dbReference type="AlphaFoldDB" id="A0A2G2ZB98"/>
<keyword evidence="3" id="KW-0479">Metal-binding</keyword>
<dbReference type="Proteomes" id="UP000222542">
    <property type="component" value="Unassembled WGS sequence"/>
</dbReference>
<feature type="compositionally biased region" description="Basic and acidic residues" evidence="11">
    <location>
        <begin position="971"/>
        <end position="985"/>
    </location>
</feature>
<dbReference type="EMBL" id="AYRZ02000006">
    <property type="protein sequence ID" value="PHT79290.1"/>
    <property type="molecule type" value="Genomic_DNA"/>
</dbReference>
<proteinExistence type="inferred from homology"/>
<dbReference type="SMART" id="SM01272">
    <property type="entry name" value="LsmAD"/>
    <property type="match status" value="1"/>
</dbReference>
<feature type="region of interest" description="Disordered" evidence="11">
    <location>
        <begin position="728"/>
        <end position="753"/>
    </location>
</feature>
<feature type="region of interest" description="Disordered" evidence="11">
    <location>
        <begin position="951"/>
        <end position="997"/>
    </location>
</feature>
<feature type="compositionally biased region" description="Polar residues" evidence="11">
    <location>
        <begin position="287"/>
        <end position="306"/>
    </location>
</feature>
<dbReference type="GO" id="GO:0003729">
    <property type="term" value="F:mRNA binding"/>
    <property type="evidence" value="ECO:0000318"/>
    <property type="project" value="GO_Central"/>
</dbReference>
<dbReference type="InterPro" id="IPR001965">
    <property type="entry name" value="Znf_PHD"/>
</dbReference>
<comment type="similarity">
    <text evidence="2">Belongs to the Alfin family.</text>
</comment>
<keyword evidence="5" id="KW-0862">Zinc</keyword>
<dbReference type="SUPFAM" id="SSF57903">
    <property type="entry name" value="FYVE/PHD zinc finger"/>
    <property type="match status" value="1"/>
</dbReference>
<dbReference type="InterPro" id="IPR021998">
    <property type="entry name" value="Alfin_N"/>
</dbReference>
<dbReference type="Gene3D" id="3.30.40.10">
    <property type="entry name" value="Zinc/RING finger domain, C3HC4 (zinc finger)"/>
    <property type="match status" value="1"/>
</dbReference>
<evidence type="ECO:0000256" key="10">
    <source>
        <dbReference type="PROSITE-ProRule" id="PRU00146"/>
    </source>
</evidence>
<feature type="region of interest" description="Disordered" evidence="11">
    <location>
        <begin position="278"/>
        <end position="306"/>
    </location>
</feature>
<feature type="compositionally biased region" description="Acidic residues" evidence="11">
    <location>
        <begin position="986"/>
        <end position="997"/>
    </location>
</feature>
<dbReference type="Pfam" id="PF06741">
    <property type="entry name" value="LsmAD"/>
    <property type="match status" value="1"/>
</dbReference>
<dbReference type="InterPro" id="IPR019786">
    <property type="entry name" value="Zinc_finger_PHD-type_CS"/>
</dbReference>
<dbReference type="InterPro" id="IPR019787">
    <property type="entry name" value="Znf_PHD-finger"/>
</dbReference>
<protein>
    <submittedName>
        <fullName evidence="13">PHD finger protein ALFIN-LIKE 4</fullName>
    </submittedName>
</protein>
<comment type="subcellular location">
    <subcellularLocation>
        <location evidence="1">Nucleus</location>
    </subcellularLocation>
</comment>
<dbReference type="InterPro" id="IPR009818">
    <property type="entry name" value="PAM2_motif"/>
</dbReference>
<evidence type="ECO:0000256" key="9">
    <source>
        <dbReference type="ARBA" id="ARBA00023242"/>
    </source>
</evidence>
<dbReference type="InterPro" id="IPR044104">
    <property type="entry name" value="PHD_AL_plant"/>
</dbReference>
<dbReference type="InterPro" id="IPR011011">
    <property type="entry name" value="Znf_FYVE_PHD"/>
</dbReference>
<dbReference type="Pfam" id="PF00628">
    <property type="entry name" value="PHD"/>
    <property type="match status" value="1"/>
</dbReference>
<keyword evidence="8" id="KW-0804">Transcription</keyword>
<dbReference type="GO" id="GO:0006355">
    <property type="term" value="P:regulation of DNA-templated transcription"/>
    <property type="evidence" value="ECO:0007669"/>
    <property type="project" value="InterPro"/>
</dbReference>
<dbReference type="GO" id="GO:0005634">
    <property type="term" value="C:nucleus"/>
    <property type="evidence" value="ECO:0007669"/>
    <property type="project" value="UniProtKB-SubCell"/>
</dbReference>
<comment type="caution">
    <text evidence="13">The sequence shown here is derived from an EMBL/GenBank/DDBJ whole genome shotgun (WGS) entry which is preliminary data.</text>
</comment>
<organism evidence="13 14">
    <name type="scientific">Capsicum annuum</name>
    <name type="common">Capsicum pepper</name>
    <dbReference type="NCBI Taxonomy" id="4072"/>
    <lineage>
        <taxon>Eukaryota</taxon>
        <taxon>Viridiplantae</taxon>
        <taxon>Streptophyta</taxon>
        <taxon>Embryophyta</taxon>
        <taxon>Tracheophyta</taxon>
        <taxon>Spermatophyta</taxon>
        <taxon>Magnoliopsida</taxon>
        <taxon>eudicotyledons</taxon>
        <taxon>Gunneridae</taxon>
        <taxon>Pentapetalae</taxon>
        <taxon>asterids</taxon>
        <taxon>lamiids</taxon>
        <taxon>Solanales</taxon>
        <taxon>Solanaceae</taxon>
        <taxon>Solanoideae</taxon>
        <taxon>Capsiceae</taxon>
        <taxon>Capsicum</taxon>
    </lineage>
</organism>
<evidence type="ECO:0000259" key="12">
    <source>
        <dbReference type="PROSITE" id="PS50016"/>
    </source>
</evidence>
<dbReference type="PANTHER" id="PTHR12854">
    <property type="entry name" value="ATAXIN 2-RELATED"/>
    <property type="match status" value="1"/>
</dbReference>
<dbReference type="Gene3D" id="3.10.450.700">
    <property type="match status" value="1"/>
</dbReference>
<dbReference type="GO" id="GO:0006325">
    <property type="term" value="P:chromatin organization"/>
    <property type="evidence" value="ECO:0007669"/>
    <property type="project" value="UniProtKB-KW"/>
</dbReference>
<reference evidence="13 14" key="2">
    <citation type="journal article" date="2017" name="Genome Biol.">
        <title>New reference genome sequences of hot pepper reveal the massive evolution of plant disease-resistance genes by retroduplication.</title>
        <authorList>
            <person name="Kim S."/>
            <person name="Park J."/>
            <person name="Yeom S.I."/>
            <person name="Kim Y.M."/>
            <person name="Seo E."/>
            <person name="Kim K.T."/>
            <person name="Kim M.S."/>
            <person name="Lee J.M."/>
            <person name="Cheong K."/>
            <person name="Shin H.S."/>
            <person name="Kim S.B."/>
            <person name="Han K."/>
            <person name="Lee J."/>
            <person name="Park M."/>
            <person name="Lee H.A."/>
            <person name="Lee H.Y."/>
            <person name="Lee Y."/>
            <person name="Oh S."/>
            <person name="Lee J.H."/>
            <person name="Choi E."/>
            <person name="Choi E."/>
            <person name="Lee S.E."/>
            <person name="Jeon J."/>
            <person name="Kim H."/>
            <person name="Choi G."/>
            <person name="Song H."/>
            <person name="Lee J."/>
            <person name="Lee S.C."/>
            <person name="Kwon J.K."/>
            <person name="Lee H.Y."/>
            <person name="Koo N."/>
            <person name="Hong Y."/>
            <person name="Kim R.W."/>
            <person name="Kang W.H."/>
            <person name="Huh J.H."/>
            <person name="Kang B.C."/>
            <person name="Yang T.J."/>
            <person name="Lee Y.H."/>
            <person name="Bennetzen J.L."/>
            <person name="Choi D."/>
        </authorList>
    </citation>
    <scope>NUCLEOTIDE SEQUENCE [LARGE SCALE GENOMIC DNA]</scope>
    <source>
        <strain evidence="14">cv. CM334</strain>
    </source>
</reference>
<evidence type="ECO:0000256" key="5">
    <source>
        <dbReference type="ARBA" id="ARBA00022833"/>
    </source>
</evidence>
<dbReference type="PROSITE" id="PS50016">
    <property type="entry name" value="ZF_PHD_2"/>
    <property type="match status" value="1"/>
</dbReference>
<feature type="compositionally biased region" description="Low complexity" evidence="11">
    <location>
        <begin position="693"/>
        <end position="713"/>
    </location>
</feature>
<feature type="compositionally biased region" description="Basic and acidic residues" evidence="11">
    <location>
        <begin position="637"/>
        <end position="653"/>
    </location>
</feature>
<evidence type="ECO:0000256" key="11">
    <source>
        <dbReference type="SAM" id="MobiDB-lite"/>
    </source>
</evidence>
<evidence type="ECO:0000256" key="3">
    <source>
        <dbReference type="ARBA" id="ARBA00022723"/>
    </source>
</evidence>
<keyword evidence="9" id="KW-0539">Nucleus</keyword>
<accession>A0A2G2ZB98</accession>
<keyword evidence="7" id="KW-0805">Transcription regulation</keyword>
<dbReference type="GO" id="GO:0008270">
    <property type="term" value="F:zinc ion binding"/>
    <property type="evidence" value="ECO:0007669"/>
    <property type="project" value="UniProtKB-KW"/>
</dbReference>
<dbReference type="GO" id="GO:0010494">
    <property type="term" value="C:cytoplasmic stress granule"/>
    <property type="evidence" value="ECO:0000318"/>
    <property type="project" value="GO_Central"/>
</dbReference>
<dbReference type="PROSITE" id="PS01359">
    <property type="entry name" value="ZF_PHD_1"/>
    <property type="match status" value="1"/>
</dbReference>
<dbReference type="Gramene" id="PHT79290">
    <property type="protein sequence ID" value="PHT79290"/>
    <property type="gene ID" value="T459_17342"/>
</dbReference>
<dbReference type="InterPro" id="IPR013083">
    <property type="entry name" value="Znf_RING/FYVE/PHD"/>
</dbReference>
<evidence type="ECO:0000313" key="14">
    <source>
        <dbReference type="Proteomes" id="UP000222542"/>
    </source>
</evidence>
<feature type="compositionally biased region" description="Basic and acidic residues" evidence="11">
    <location>
        <begin position="594"/>
        <end position="611"/>
    </location>
</feature>
<evidence type="ECO:0000256" key="8">
    <source>
        <dbReference type="ARBA" id="ARBA00023163"/>
    </source>
</evidence>
<feature type="domain" description="PHD-type" evidence="12">
    <location>
        <begin position="1001"/>
        <end position="1053"/>
    </location>
</feature>
<evidence type="ECO:0000256" key="7">
    <source>
        <dbReference type="ARBA" id="ARBA00023015"/>
    </source>
</evidence>
<dbReference type="Pfam" id="PF07145">
    <property type="entry name" value="PAM2"/>
    <property type="match status" value="1"/>
</dbReference>
<dbReference type="STRING" id="4072.A0A2G2ZB98"/>
<dbReference type="Pfam" id="PF12165">
    <property type="entry name" value="Alfin"/>
    <property type="match status" value="1"/>
</dbReference>
<gene>
    <name evidence="13" type="ORF">T459_17342</name>
</gene>
<name>A0A2G2ZB98_CAPAN</name>
<dbReference type="InterPro" id="IPR045117">
    <property type="entry name" value="ATXN2-like"/>
</dbReference>
<evidence type="ECO:0000256" key="4">
    <source>
        <dbReference type="ARBA" id="ARBA00022771"/>
    </source>
</evidence>
<dbReference type="PANTHER" id="PTHR12854:SF7">
    <property type="entry name" value="ATAXIN-2 HOMOLOG"/>
    <property type="match status" value="1"/>
</dbReference>
<evidence type="ECO:0000256" key="2">
    <source>
        <dbReference type="ARBA" id="ARBA00010445"/>
    </source>
</evidence>
<reference evidence="13 14" key="1">
    <citation type="journal article" date="2014" name="Nat. Genet.">
        <title>Genome sequence of the hot pepper provides insights into the evolution of pungency in Capsicum species.</title>
        <authorList>
            <person name="Kim S."/>
            <person name="Park M."/>
            <person name="Yeom S.I."/>
            <person name="Kim Y.M."/>
            <person name="Lee J.M."/>
            <person name="Lee H.A."/>
            <person name="Seo E."/>
            <person name="Choi J."/>
            <person name="Cheong K."/>
            <person name="Kim K.T."/>
            <person name="Jung K."/>
            <person name="Lee G.W."/>
            <person name="Oh S.K."/>
            <person name="Bae C."/>
            <person name="Kim S.B."/>
            <person name="Lee H.Y."/>
            <person name="Kim S.Y."/>
            <person name="Kim M.S."/>
            <person name="Kang B.C."/>
            <person name="Jo Y.D."/>
            <person name="Yang H.B."/>
            <person name="Jeong H.J."/>
            <person name="Kang W.H."/>
            <person name="Kwon J.K."/>
            <person name="Shin C."/>
            <person name="Lim J.Y."/>
            <person name="Park J.H."/>
            <person name="Huh J.H."/>
            <person name="Kim J.S."/>
            <person name="Kim B.D."/>
            <person name="Cohen O."/>
            <person name="Paran I."/>
            <person name="Suh M.C."/>
            <person name="Lee S.B."/>
            <person name="Kim Y.K."/>
            <person name="Shin Y."/>
            <person name="Noh S.J."/>
            <person name="Park J."/>
            <person name="Seo Y.S."/>
            <person name="Kwon S.Y."/>
            <person name="Kim H.A."/>
            <person name="Park J.M."/>
            <person name="Kim H.J."/>
            <person name="Choi S.B."/>
            <person name="Bosland P.W."/>
            <person name="Reeves G."/>
            <person name="Jo S.H."/>
            <person name="Lee B.W."/>
            <person name="Cho H.T."/>
            <person name="Choi H.S."/>
            <person name="Lee M.S."/>
            <person name="Yu Y."/>
            <person name="Do Choi Y."/>
            <person name="Park B.S."/>
            <person name="van Deynze A."/>
            <person name="Ashrafi H."/>
            <person name="Hill T."/>
            <person name="Kim W.T."/>
            <person name="Pai H.S."/>
            <person name="Ahn H.K."/>
            <person name="Yeam I."/>
            <person name="Giovannoni J.J."/>
            <person name="Rose J.K."/>
            <person name="Sorensen I."/>
            <person name="Lee S.J."/>
            <person name="Kim R.W."/>
            <person name="Choi I.Y."/>
            <person name="Choi B.S."/>
            <person name="Lim J.S."/>
            <person name="Lee Y.H."/>
            <person name="Choi D."/>
        </authorList>
    </citation>
    <scope>NUCLEOTIDE SEQUENCE [LARGE SCALE GENOMIC DNA]</scope>
    <source>
        <strain evidence="14">cv. CM334</strain>
    </source>
</reference>
<keyword evidence="4 10" id="KW-0863">Zinc-finger</keyword>
<dbReference type="FunFam" id="3.30.40.10:FF:000306">
    <property type="entry name" value="PHD finger alfin-like protein"/>
    <property type="match status" value="1"/>
</dbReference>
<dbReference type="GO" id="GO:0034063">
    <property type="term" value="P:stress granule assembly"/>
    <property type="evidence" value="ECO:0000318"/>
    <property type="project" value="GO_Central"/>
</dbReference>
<evidence type="ECO:0000256" key="6">
    <source>
        <dbReference type="ARBA" id="ARBA00022853"/>
    </source>
</evidence>
<sequence length="1059" mass="118689">MGSPFTTFEGLPGKGVVSPWNEGFSFIFELSSENLGESKEYGDGKTWNLGCTGIILKMAHLIKDSSEGMKNTSEAFSKPPSKTLIILGKEFVQVTAKGVPTTLDGFRTEVMLEQQQELLTDSCISQSRHIEVERQLERWVPDDDAPECPELDNVFDGHWNRGWDQFEANETLFGVKSTFDEDLYTTKLERGPQMSELEKEALRIAREIEGEDTRDFHLAEERGIQLHENLEVDDETRFSAVFREVDDSGYDDCEDILLDSRNDETFQGISNAMDKSSTYMSRRKQNDGAQVSSRSSAMDEVQSSQLSTSRDVYQTCYDDHAKESSVEVVPKDASILNRRLKALFSEHAGASCNKEDTRNQMVAEVAQISVFEGPLPRCPSGVSDPRCSQENPFSFIPICNLLQVWANYLDRNYLSSSIISSSCTSCHMENRLYFRVGAKSYDLTEINSTYGIWYEWVESARFSMRRMSLSRGALLWLCRRLKEASDIKGKSFKCWRCVDLSTYIYCSLKFNEYGRFISITAVNGDARSVIILPENTFNEAWEELTKKIENFINKPVKKQISITTDKDDYNRGNRGGRYKDAMPKNKWAALQHPIKTDSAAKEGSRGKDPLRRSLVGSFPGCSEIPTRNNVKTWAPKTLKDSKSSSRMKTETCDGGRSSSDISALHVLPADQDKITNASQEKLDRSVSSKIQGASQSASSRVRPSSSALSASDGTGAAATLADNGLSRTSSEFKLNPNAKSFVPSQSPLRPASPVSDNSFYYPVGVATVPNMHGMPLGVGPSFSAHQPVIFNPQATPVPQQFFHPNGPQNVQNSYLFDAVRTADDDWSPSASCLYAKLPIYVEEFYQQCDPEKENLCLYGLPNEQWEVNLPAEEVPPELPEPALGINFARDGMQEKDWLSLVAVHSDSWLLSVAFYFGARFGFEKASRKRLFNMINDLPTIYEVVTGAVKKQQKEKSSSHSGKKSKSNSKARAPDYQEKLTKMQPKDEEEGLDEQDEDEHGETLCGACGENYAADEFWICCDICEKWFHGKCVKITPARAEHIKQYKCPSCSNKRARVDL</sequence>
<keyword evidence="6" id="KW-0156">Chromatin regulator</keyword>
<dbReference type="SMART" id="SM00249">
    <property type="entry name" value="PHD"/>
    <property type="match status" value="1"/>
</dbReference>
<dbReference type="GO" id="GO:0042393">
    <property type="term" value="F:histone binding"/>
    <property type="evidence" value="ECO:0007669"/>
    <property type="project" value="InterPro"/>
</dbReference>
<evidence type="ECO:0000256" key="1">
    <source>
        <dbReference type="ARBA" id="ARBA00004123"/>
    </source>
</evidence>
<keyword evidence="14" id="KW-1185">Reference proteome</keyword>
<feature type="region of interest" description="Disordered" evidence="11">
    <location>
        <begin position="592"/>
        <end position="713"/>
    </location>
</feature>